<organism evidence="1 2">
    <name type="scientific">Vaccinium darrowii</name>
    <dbReference type="NCBI Taxonomy" id="229202"/>
    <lineage>
        <taxon>Eukaryota</taxon>
        <taxon>Viridiplantae</taxon>
        <taxon>Streptophyta</taxon>
        <taxon>Embryophyta</taxon>
        <taxon>Tracheophyta</taxon>
        <taxon>Spermatophyta</taxon>
        <taxon>Magnoliopsida</taxon>
        <taxon>eudicotyledons</taxon>
        <taxon>Gunneridae</taxon>
        <taxon>Pentapetalae</taxon>
        <taxon>asterids</taxon>
        <taxon>Ericales</taxon>
        <taxon>Ericaceae</taxon>
        <taxon>Vaccinioideae</taxon>
        <taxon>Vaccinieae</taxon>
        <taxon>Vaccinium</taxon>
    </lineage>
</organism>
<comment type="caution">
    <text evidence="1">The sequence shown here is derived from an EMBL/GenBank/DDBJ whole genome shotgun (WGS) entry which is preliminary data.</text>
</comment>
<dbReference type="Proteomes" id="UP000828048">
    <property type="component" value="Chromosome 4"/>
</dbReference>
<sequence>MLWTVKEEEALLGCILDVICDKYQADNGFKAGYFVLIEKELQKALPGTTLKAQPNIESKMKNWKEKYGIIANAIKLSGFAWNHACD</sequence>
<protein>
    <submittedName>
        <fullName evidence="1">Uncharacterized protein</fullName>
    </submittedName>
</protein>
<name>A0ACB7Z6U8_9ERIC</name>
<accession>A0ACB7Z6U8</accession>
<reference evidence="1 2" key="1">
    <citation type="journal article" date="2021" name="Hortic Res">
        <title>High-quality reference genome and annotation aids understanding of berry development for evergreen blueberry (Vaccinium darrowii).</title>
        <authorList>
            <person name="Yu J."/>
            <person name="Hulse-Kemp A.M."/>
            <person name="Babiker E."/>
            <person name="Staton M."/>
        </authorList>
    </citation>
    <scope>NUCLEOTIDE SEQUENCE [LARGE SCALE GENOMIC DNA]</scope>
    <source>
        <strain evidence="2">cv. NJ 8807/NJ 8810</strain>
        <tissue evidence="1">Young leaf</tissue>
    </source>
</reference>
<evidence type="ECO:0000313" key="2">
    <source>
        <dbReference type="Proteomes" id="UP000828048"/>
    </source>
</evidence>
<proteinExistence type="predicted"/>
<gene>
    <name evidence="1" type="ORF">Vadar_026205</name>
</gene>
<dbReference type="EMBL" id="CM037154">
    <property type="protein sequence ID" value="KAH7861439.1"/>
    <property type="molecule type" value="Genomic_DNA"/>
</dbReference>
<evidence type="ECO:0000313" key="1">
    <source>
        <dbReference type="EMBL" id="KAH7861439.1"/>
    </source>
</evidence>
<keyword evidence="2" id="KW-1185">Reference proteome</keyword>